<dbReference type="PANTHER" id="PTHR42693:SF42">
    <property type="entry name" value="ARYLSULFATASE G"/>
    <property type="match status" value="1"/>
</dbReference>
<reference evidence="9" key="1">
    <citation type="journal article" date="2019" name="Int. J. Syst. Evol. Microbiol.">
        <title>The Global Catalogue of Microorganisms (GCM) 10K type strain sequencing project: providing services to taxonomists for standard genome sequencing and annotation.</title>
        <authorList>
            <consortium name="The Broad Institute Genomics Platform"/>
            <consortium name="The Broad Institute Genome Sequencing Center for Infectious Disease"/>
            <person name="Wu L."/>
            <person name="Ma J."/>
        </authorList>
    </citation>
    <scope>NUCLEOTIDE SEQUENCE [LARGE SCALE GENOMIC DNA]</scope>
    <source>
        <strain evidence="9">KCTC 52925</strain>
    </source>
</reference>
<keyword evidence="9" id="KW-1185">Reference proteome</keyword>
<accession>A0ABW5X216</accession>
<dbReference type="EMBL" id="JBHUOJ010000015">
    <property type="protein sequence ID" value="MFD2833136.1"/>
    <property type="molecule type" value="Genomic_DNA"/>
</dbReference>
<dbReference type="RefSeq" id="WP_251740483.1">
    <property type="nucleotide sequence ID" value="NZ_JBHUOJ010000015.1"/>
</dbReference>
<comment type="cofactor">
    <cofactor evidence="1">
        <name>Ca(2+)</name>
        <dbReference type="ChEBI" id="CHEBI:29108"/>
    </cofactor>
</comment>
<dbReference type="InterPro" id="IPR017850">
    <property type="entry name" value="Alkaline_phosphatase_core_sf"/>
</dbReference>
<dbReference type="InterPro" id="IPR000917">
    <property type="entry name" value="Sulfatase_N"/>
</dbReference>
<keyword evidence="6" id="KW-0106">Calcium</keyword>
<evidence type="ECO:0000313" key="9">
    <source>
        <dbReference type="Proteomes" id="UP001597438"/>
    </source>
</evidence>
<dbReference type="Proteomes" id="UP001597438">
    <property type="component" value="Unassembled WGS sequence"/>
</dbReference>
<keyword evidence="4" id="KW-0732">Signal</keyword>
<evidence type="ECO:0000313" key="8">
    <source>
        <dbReference type="EMBL" id="MFD2833136.1"/>
    </source>
</evidence>
<dbReference type="CDD" id="cd16144">
    <property type="entry name" value="ARS_like"/>
    <property type="match status" value="1"/>
</dbReference>
<dbReference type="Gene3D" id="3.40.720.10">
    <property type="entry name" value="Alkaline Phosphatase, subunit A"/>
    <property type="match status" value="1"/>
</dbReference>
<evidence type="ECO:0000256" key="4">
    <source>
        <dbReference type="ARBA" id="ARBA00022729"/>
    </source>
</evidence>
<dbReference type="InterPro" id="IPR050738">
    <property type="entry name" value="Sulfatase"/>
</dbReference>
<dbReference type="Pfam" id="PF00884">
    <property type="entry name" value="Sulfatase"/>
    <property type="match status" value="1"/>
</dbReference>
<dbReference type="PANTHER" id="PTHR42693">
    <property type="entry name" value="ARYLSULFATASE FAMILY MEMBER"/>
    <property type="match status" value="1"/>
</dbReference>
<comment type="caution">
    <text evidence="8">The sequence shown here is derived from an EMBL/GenBank/DDBJ whole genome shotgun (WGS) entry which is preliminary data.</text>
</comment>
<evidence type="ECO:0000256" key="2">
    <source>
        <dbReference type="ARBA" id="ARBA00008779"/>
    </source>
</evidence>
<dbReference type="Gene3D" id="3.30.1120.10">
    <property type="match status" value="1"/>
</dbReference>
<evidence type="ECO:0000259" key="7">
    <source>
        <dbReference type="Pfam" id="PF00884"/>
    </source>
</evidence>
<evidence type="ECO:0000256" key="5">
    <source>
        <dbReference type="ARBA" id="ARBA00022801"/>
    </source>
</evidence>
<proteinExistence type="inferred from homology"/>
<comment type="similarity">
    <text evidence="2">Belongs to the sulfatase family.</text>
</comment>
<evidence type="ECO:0000256" key="6">
    <source>
        <dbReference type="ARBA" id="ARBA00022837"/>
    </source>
</evidence>
<keyword evidence="5" id="KW-0378">Hydrolase</keyword>
<organism evidence="8 9">
    <name type="scientific">Christiangramia antarctica</name>
    <dbReference type="NCBI Taxonomy" id="2058158"/>
    <lineage>
        <taxon>Bacteria</taxon>
        <taxon>Pseudomonadati</taxon>
        <taxon>Bacteroidota</taxon>
        <taxon>Flavobacteriia</taxon>
        <taxon>Flavobacteriales</taxon>
        <taxon>Flavobacteriaceae</taxon>
        <taxon>Christiangramia</taxon>
    </lineage>
</organism>
<sequence length="482" mass="54685">MKRYIVLFIVITLFSDCLTQKDKTTNARNPNIVLINVDDLGWKDLGFMGSEYYETPNLNAFARESMVFTNAYASASNCAPSRASMLSGLYTPRHGVYTVSPSDRGNAKTRRLIPVKNTDFLHDSIYTLPEMLKNAGYITGNFGKWHVGKNPATQGIDYNRGGNEKGNPGKNGYFSPYNVKYLEDGPKGEYLTDRLTQEALQFMEKYRDTSFFLYMPFYTVHTPIMGKPELTAKYKAKPGSKGQDNPEYAAMVTSMDENVGKILDFLNNNNLKENTIVIFTSDNGGIPYISSNAPLRAGKGSYYEGGIRVPLVIRWPGKTNAGSTSEERATNLDFYPTLQTFLNPGKKAPILDGKNLLPILEEDNIIERDFFFHFPIYLQNNGQMPDNGRDPLFRTRPGSVIISGDWKLHQYFEDEGLELYNLKKDVGETKNLVDKFPEKTSELLKKLEKWRKNTNAPVPTEKNPGYDKTFEQKQIRKLLKKE</sequence>
<evidence type="ECO:0000256" key="1">
    <source>
        <dbReference type="ARBA" id="ARBA00001913"/>
    </source>
</evidence>
<keyword evidence="3" id="KW-0479">Metal-binding</keyword>
<gene>
    <name evidence="8" type="ORF">ACFSYS_07520</name>
</gene>
<protein>
    <submittedName>
        <fullName evidence="8">Sulfatase</fullName>
    </submittedName>
</protein>
<evidence type="ECO:0000256" key="3">
    <source>
        <dbReference type="ARBA" id="ARBA00022723"/>
    </source>
</evidence>
<dbReference type="SUPFAM" id="SSF53649">
    <property type="entry name" value="Alkaline phosphatase-like"/>
    <property type="match status" value="1"/>
</dbReference>
<feature type="domain" description="Sulfatase N-terminal" evidence="7">
    <location>
        <begin position="30"/>
        <end position="338"/>
    </location>
</feature>
<name>A0ABW5X216_9FLAO</name>